<feature type="signal peptide" evidence="3">
    <location>
        <begin position="1"/>
        <end position="29"/>
    </location>
</feature>
<name>A0AAW4WLR4_9FIRM</name>
<dbReference type="Pfam" id="PF01520">
    <property type="entry name" value="Amidase_3"/>
    <property type="match status" value="1"/>
</dbReference>
<dbReference type="EMBL" id="JAJEQW010000011">
    <property type="protein sequence ID" value="MCC2242747.1"/>
    <property type="molecule type" value="Genomic_DNA"/>
</dbReference>
<evidence type="ECO:0000256" key="1">
    <source>
        <dbReference type="ARBA" id="ARBA00022801"/>
    </source>
</evidence>
<dbReference type="PANTHER" id="PTHR30404">
    <property type="entry name" value="N-ACETYLMURAMOYL-L-ALANINE AMIDASE"/>
    <property type="match status" value="1"/>
</dbReference>
<dbReference type="InterPro" id="IPR002901">
    <property type="entry name" value="MGlyc_endo_b_GlcNAc-like_dom"/>
</dbReference>
<sequence>MKRILKRAIACLLAVLMLAGEAPMQKVLAAEVESQTEQQENVTKETEQQTAVQQAETEQEQQDKTDVQLDTEQPEDANDVQLDTEQPEDANDVQLDTEQPEDANDVQLGTGQPEETTGIQVEVPLLNYVYVDKNRVEIGDTQNIALSVGDDTTVIESAKLYVQNKDGEQYTLEASEIEGNAILFAENYQDENQTGVYTLYSYEITVDGIVYTQVLSEIGVDVSYGVNCDVESKPDAQLVDEDTVESDMDVVSFDEDGNQTSEDSIASAIENQQQEQSEDGITRSTYGSNGNIVVVLDPGHGGSDPGASGNGLREKDLTLKIAQYAKQELEKYAGVTVYLTRSSDSYVGLKDRATYAKSVNADIFVSLHINSNKSASPNGAEIYYPNRNYNASIGETGKQLASQIIKQLTALGIKNRGIKEEEQCKDPDEEYMYPDGSHGDYHSVIRNCKKEGIPAILVEHAFISNTSDASNYLSSDEKLKKLGVADAQGIAEYYNLKQGFQINEINFQDKNNSVEISAQCSDTKGVQYRYLYYDFATQCWGVISEWTTESKVEWQPKAGNYWVQVAAVDSNGNGTTKTVSYAANKNYTGYYLDLNGMCYIMRDKGIDVGVAYDSNASNVKFKWQAYNLDKQEWSLVADWTGSNWVTWKPEQGNFWLYVEAMTPDGETKNTIMCFASQKDYAHHTLNLNGMCYNIYEDRIDVGIAYDSDDSNVSFKWEAYNLDTKQWNLVADWTGSNWVSWYPDKGNYWMHVTAKTSDGVTKDYTICFNAARNYNHKYISINGICSVNDKAAINLGVSYNTNDTSPAFRWQIYDLSTSTWSTLTDWTGSNWVSWYPGSGNYWVYLEAKTSDGTVENYCIAYQVTARYEIMGNTNTSLAQMVAYYNANNVYPEFYASSDAPSIEAFCQIYLEECQAEGLKAEVAFCQAMLETGFLRYGGDVQINQYNFAGLGATGNGAPGNSFGSVREGVRAQVQHLKAYASTAGLNNPCVDSRFQYVKRGTAPYVEWLGIQENPYGKGWATAKNYGYNIVNLYIAKLFRY</sequence>
<dbReference type="InterPro" id="IPR050695">
    <property type="entry name" value="N-acetylmuramoyl_amidase_3"/>
</dbReference>
<dbReference type="SMART" id="SM00646">
    <property type="entry name" value="Ami_3"/>
    <property type="match status" value="1"/>
</dbReference>
<dbReference type="GO" id="GO:0004040">
    <property type="term" value="F:amidase activity"/>
    <property type="evidence" value="ECO:0007669"/>
    <property type="project" value="InterPro"/>
</dbReference>
<accession>A0AAW4WLR4</accession>
<dbReference type="Gene3D" id="3.40.630.40">
    <property type="entry name" value="Zn-dependent exopeptidases"/>
    <property type="match status" value="1"/>
</dbReference>
<dbReference type="RefSeq" id="WP_227710437.1">
    <property type="nucleotide sequence ID" value="NZ_JAJEQW010000011.1"/>
</dbReference>
<evidence type="ECO:0000313" key="6">
    <source>
        <dbReference type="Proteomes" id="UP001198893"/>
    </source>
</evidence>
<dbReference type="GO" id="GO:0009253">
    <property type="term" value="P:peptidoglycan catabolic process"/>
    <property type="evidence" value="ECO:0007669"/>
    <property type="project" value="InterPro"/>
</dbReference>
<dbReference type="GO" id="GO:0008745">
    <property type="term" value="F:N-acetylmuramoyl-L-alanine amidase activity"/>
    <property type="evidence" value="ECO:0007669"/>
    <property type="project" value="UniProtKB-EC"/>
</dbReference>
<dbReference type="CDD" id="cd02696">
    <property type="entry name" value="MurNAc-LAA"/>
    <property type="match status" value="1"/>
</dbReference>
<dbReference type="GO" id="GO:0030288">
    <property type="term" value="C:outer membrane-bounded periplasmic space"/>
    <property type="evidence" value="ECO:0007669"/>
    <property type="project" value="TreeGrafter"/>
</dbReference>
<evidence type="ECO:0000259" key="4">
    <source>
        <dbReference type="SMART" id="SM00646"/>
    </source>
</evidence>
<feature type="chain" id="PRO_5043677779" evidence="3">
    <location>
        <begin position="30"/>
        <end position="1039"/>
    </location>
</feature>
<feature type="domain" description="MurNAc-LAA" evidence="4">
    <location>
        <begin position="353"/>
        <end position="491"/>
    </location>
</feature>
<dbReference type="Pfam" id="PF01832">
    <property type="entry name" value="Glucosaminidase"/>
    <property type="match status" value="1"/>
</dbReference>
<feature type="region of interest" description="Disordered" evidence="2">
    <location>
        <begin position="33"/>
        <end position="116"/>
    </location>
</feature>
<dbReference type="AlphaFoldDB" id="A0AAW4WLR4"/>
<keyword evidence="1 5" id="KW-0378">Hydrolase</keyword>
<reference evidence="5" key="1">
    <citation type="submission" date="2021-10" db="EMBL/GenBank/DDBJ databases">
        <title>Anaerobic single-cell dispensing facilitates the cultivation of human gut bacteria.</title>
        <authorList>
            <person name="Afrizal A."/>
        </authorList>
    </citation>
    <scope>NUCLEOTIDE SEQUENCE</scope>
    <source>
        <strain evidence="5">CLA-AA-H204</strain>
    </source>
</reference>
<gene>
    <name evidence="5" type="ORF">LKD47_10605</name>
</gene>
<keyword evidence="3" id="KW-0732">Signal</keyword>
<dbReference type="SUPFAM" id="SSF53187">
    <property type="entry name" value="Zn-dependent exopeptidases"/>
    <property type="match status" value="1"/>
</dbReference>
<dbReference type="InterPro" id="IPR002508">
    <property type="entry name" value="MurNAc-LAA_cat"/>
</dbReference>
<dbReference type="Proteomes" id="UP001198893">
    <property type="component" value="Unassembled WGS sequence"/>
</dbReference>
<dbReference type="Gene3D" id="1.10.530.10">
    <property type="match status" value="1"/>
</dbReference>
<comment type="caution">
    <text evidence="5">The sequence shown here is derived from an EMBL/GenBank/DDBJ whole genome shotgun (WGS) entry which is preliminary data.</text>
</comment>
<organism evidence="5 6">
    <name type="scientific">Roseburia amylophila</name>
    <dbReference type="NCBI Taxonomy" id="2981794"/>
    <lineage>
        <taxon>Bacteria</taxon>
        <taxon>Bacillati</taxon>
        <taxon>Bacillota</taxon>
        <taxon>Clostridia</taxon>
        <taxon>Lachnospirales</taxon>
        <taxon>Lachnospiraceae</taxon>
        <taxon>Roseburia</taxon>
    </lineage>
</organism>
<evidence type="ECO:0000256" key="3">
    <source>
        <dbReference type="SAM" id="SignalP"/>
    </source>
</evidence>
<feature type="compositionally biased region" description="Polar residues" evidence="2">
    <location>
        <begin position="107"/>
        <end position="116"/>
    </location>
</feature>
<evidence type="ECO:0000256" key="2">
    <source>
        <dbReference type="SAM" id="MobiDB-lite"/>
    </source>
</evidence>
<evidence type="ECO:0000313" key="5">
    <source>
        <dbReference type="EMBL" id="MCC2242747.1"/>
    </source>
</evidence>
<proteinExistence type="predicted"/>
<dbReference type="EC" id="3.5.1.28" evidence="5"/>
<protein>
    <submittedName>
        <fullName evidence="5">N-acetylmuramoyl-L-alanine amidase</fullName>
        <ecNumber evidence="5">3.5.1.28</ecNumber>
    </submittedName>
</protein>
<dbReference type="PANTHER" id="PTHR30404:SF0">
    <property type="entry name" value="N-ACETYLMURAMOYL-L-ALANINE AMIDASE AMIC"/>
    <property type="match status" value="1"/>
</dbReference>